<evidence type="ECO:0000256" key="2">
    <source>
        <dbReference type="ARBA" id="ARBA00022771"/>
    </source>
</evidence>
<dbReference type="Pfam" id="PF00622">
    <property type="entry name" value="SPRY"/>
    <property type="match status" value="1"/>
</dbReference>
<evidence type="ECO:0000313" key="7">
    <source>
        <dbReference type="Proteomes" id="UP001176940"/>
    </source>
</evidence>
<feature type="domain" description="B30.2/SPRY" evidence="5">
    <location>
        <begin position="66"/>
        <end position="262"/>
    </location>
</feature>
<keyword evidence="2" id="KW-0863">Zinc-finger</keyword>
<dbReference type="SMART" id="SM00449">
    <property type="entry name" value="SPRY"/>
    <property type="match status" value="1"/>
</dbReference>
<sequence>MATAARVSPELRWIPGGLPKLVPVGIAPVSPNVPLYEASVIPSGITVNDPCCIAVPSLSEHKTSPQKTPGRISALRTQLCKDYRNLKFDPETANKHIAISHENCKATHKEWFRKNDVEDSPNRFQNWHVMCTEGFSEGSHYWEVGISTYFVDLGVAYESLKRTREQENKIGHNSSSWSLQLRSMRQSVWHDKKETKLQSSMFTEIGIHLDLTAGSLTFYGVNDGRPHLLHSFSCLFSEKVFPVFWIGEDANVTIRTIPNFEINAENQG</sequence>
<name>A0ABN9LZA6_9NEOB</name>
<keyword evidence="1" id="KW-0479">Metal-binding</keyword>
<protein>
    <recommendedName>
        <fullName evidence="5">B30.2/SPRY domain-containing protein</fullName>
    </recommendedName>
</protein>
<dbReference type="InterPro" id="IPR006574">
    <property type="entry name" value="PRY"/>
</dbReference>
<dbReference type="SUPFAM" id="SSF49899">
    <property type="entry name" value="Concanavalin A-like lectins/glucanases"/>
    <property type="match status" value="1"/>
</dbReference>
<dbReference type="EMBL" id="CAUEEQ010033621">
    <property type="protein sequence ID" value="CAJ0951664.1"/>
    <property type="molecule type" value="Genomic_DNA"/>
</dbReference>
<accession>A0ABN9LZA6</accession>
<comment type="caution">
    <text evidence="6">The sequence shown here is derived from an EMBL/GenBank/DDBJ whole genome shotgun (WGS) entry which is preliminary data.</text>
</comment>
<dbReference type="InterPro" id="IPR013320">
    <property type="entry name" value="ConA-like_dom_sf"/>
</dbReference>
<evidence type="ECO:0000256" key="4">
    <source>
        <dbReference type="ARBA" id="ARBA00023054"/>
    </source>
</evidence>
<dbReference type="PRINTS" id="PR01407">
    <property type="entry name" value="BUTYPHLNCDUF"/>
</dbReference>
<evidence type="ECO:0000256" key="3">
    <source>
        <dbReference type="ARBA" id="ARBA00022833"/>
    </source>
</evidence>
<reference evidence="6" key="1">
    <citation type="submission" date="2023-07" db="EMBL/GenBank/DDBJ databases">
        <authorList>
            <person name="Stuckert A."/>
        </authorList>
    </citation>
    <scope>NUCLEOTIDE SEQUENCE</scope>
</reference>
<organism evidence="6 7">
    <name type="scientific">Ranitomeya imitator</name>
    <name type="common">mimic poison frog</name>
    <dbReference type="NCBI Taxonomy" id="111125"/>
    <lineage>
        <taxon>Eukaryota</taxon>
        <taxon>Metazoa</taxon>
        <taxon>Chordata</taxon>
        <taxon>Craniata</taxon>
        <taxon>Vertebrata</taxon>
        <taxon>Euteleostomi</taxon>
        <taxon>Amphibia</taxon>
        <taxon>Batrachia</taxon>
        <taxon>Anura</taxon>
        <taxon>Neobatrachia</taxon>
        <taxon>Hyloidea</taxon>
        <taxon>Dendrobatidae</taxon>
        <taxon>Dendrobatinae</taxon>
        <taxon>Ranitomeya</taxon>
    </lineage>
</organism>
<gene>
    <name evidence="6" type="ORF">RIMI_LOCUS13548150</name>
</gene>
<keyword evidence="3" id="KW-0862">Zinc</keyword>
<evidence type="ECO:0000313" key="6">
    <source>
        <dbReference type="EMBL" id="CAJ0951664.1"/>
    </source>
</evidence>
<dbReference type="PANTHER" id="PTHR25465">
    <property type="entry name" value="B-BOX DOMAIN CONTAINING"/>
    <property type="match status" value="1"/>
</dbReference>
<evidence type="ECO:0000259" key="5">
    <source>
        <dbReference type="PROSITE" id="PS50188"/>
    </source>
</evidence>
<dbReference type="InterPro" id="IPR001870">
    <property type="entry name" value="B30.2/SPRY"/>
</dbReference>
<dbReference type="Gene3D" id="2.60.120.920">
    <property type="match status" value="1"/>
</dbReference>
<dbReference type="InterPro" id="IPR003879">
    <property type="entry name" value="Butyrophylin_SPRY"/>
</dbReference>
<evidence type="ECO:0000256" key="1">
    <source>
        <dbReference type="ARBA" id="ARBA00022723"/>
    </source>
</evidence>
<dbReference type="InterPro" id="IPR043136">
    <property type="entry name" value="B30.2/SPRY_sf"/>
</dbReference>
<keyword evidence="7" id="KW-1185">Reference proteome</keyword>
<dbReference type="PANTHER" id="PTHR25465:SF14">
    <property type="entry name" value="E3 UBIQUITIN-PROTEIN LIGASE TRIM65"/>
    <property type="match status" value="1"/>
</dbReference>
<keyword evidence="4" id="KW-0175">Coiled coil</keyword>
<dbReference type="InterPro" id="IPR051051">
    <property type="entry name" value="E3_ubiq-ligase_TRIM/RNF"/>
</dbReference>
<dbReference type="InterPro" id="IPR003877">
    <property type="entry name" value="SPRY_dom"/>
</dbReference>
<dbReference type="Pfam" id="PF13765">
    <property type="entry name" value="PRY"/>
    <property type="match status" value="1"/>
</dbReference>
<dbReference type="Proteomes" id="UP001176940">
    <property type="component" value="Unassembled WGS sequence"/>
</dbReference>
<proteinExistence type="predicted"/>
<dbReference type="PROSITE" id="PS50188">
    <property type="entry name" value="B302_SPRY"/>
    <property type="match status" value="1"/>
</dbReference>